<dbReference type="AlphaFoldDB" id="A0A117DVH0"/>
<evidence type="ECO:0000313" key="1">
    <source>
        <dbReference type="EMBL" id="GAQ34957.1"/>
    </source>
</evidence>
<gene>
    <name evidence="1" type="ORF">ABL_00975</name>
</gene>
<comment type="caution">
    <text evidence="1">The sequence shown here is derived from an EMBL/GenBank/DDBJ whole genome shotgun (WGS) entry which is preliminary data.</text>
</comment>
<accession>A0A117DVH0</accession>
<evidence type="ECO:0000313" key="2">
    <source>
        <dbReference type="Proteomes" id="UP000068243"/>
    </source>
</evidence>
<organism evidence="1 2">
    <name type="scientific">Aspergillus niger</name>
    <dbReference type="NCBI Taxonomy" id="5061"/>
    <lineage>
        <taxon>Eukaryota</taxon>
        <taxon>Fungi</taxon>
        <taxon>Dikarya</taxon>
        <taxon>Ascomycota</taxon>
        <taxon>Pezizomycotina</taxon>
        <taxon>Eurotiomycetes</taxon>
        <taxon>Eurotiomycetidae</taxon>
        <taxon>Eurotiales</taxon>
        <taxon>Aspergillaceae</taxon>
        <taxon>Aspergillus</taxon>
        <taxon>Aspergillus subgen. Circumdati</taxon>
    </lineage>
</organism>
<sequence>MQDEKTGYAFWHREEPSSILRRHAKRPDVPSYGIATDSIDWVFTKIDQALIGSYIETLLDASPENDTRLWDHQKRLNIREFQAVYTDKELATIGITDLDYPRIPRMVQSFSLEFWRGTAVLKFWRIWTEKILKSPCSELVPIPTLGLMIPPADTTQTSPSDVSADRVRRIMYSPKSAEALIISSWKSPSLETGSGKTHKDSPIEYPDLKGMGRCGNQPQQFYSQNVEWWETLAIAKATRELDRIAMGPLLAHKST</sequence>
<dbReference type="Proteomes" id="UP000068243">
    <property type="component" value="Unassembled WGS sequence"/>
</dbReference>
<proteinExistence type="predicted"/>
<protein>
    <submittedName>
        <fullName evidence="1">Uncharacterized protein</fullName>
    </submittedName>
</protein>
<reference evidence="2" key="1">
    <citation type="journal article" date="2016" name="Genome Announc.">
        <title>Draft genome sequence of Aspergillus niger strain An76.</title>
        <authorList>
            <person name="Gong W."/>
            <person name="Cheng Z."/>
            <person name="Zhang H."/>
            <person name="Liu L."/>
            <person name="Gao P."/>
            <person name="Wang L."/>
        </authorList>
    </citation>
    <scope>NUCLEOTIDE SEQUENCE [LARGE SCALE GENOMIC DNA]</scope>
    <source>
        <strain evidence="2">An76</strain>
    </source>
</reference>
<dbReference type="OrthoDB" id="10409060at2759"/>
<dbReference type="EMBL" id="BCMY01000001">
    <property type="protein sequence ID" value="GAQ34957.1"/>
    <property type="molecule type" value="Genomic_DNA"/>
</dbReference>
<name>A0A117DVH0_ASPNG</name>